<accession>A0A432XE07</accession>
<comment type="caution">
    <text evidence="1">The sequence shown here is derived from an EMBL/GenBank/DDBJ whole genome shotgun (WGS) entry which is preliminary data.</text>
</comment>
<keyword evidence="2" id="KW-1185">Reference proteome</keyword>
<reference evidence="2" key="1">
    <citation type="journal article" date="2018" name="Front. Microbiol.">
        <title>Genome-Based Analysis Reveals the Taxonomy and Diversity of the Family Idiomarinaceae.</title>
        <authorList>
            <person name="Liu Y."/>
            <person name="Lai Q."/>
            <person name="Shao Z."/>
        </authorList>
    </citation>
    <scope>NUCLEOTIDE SEQUENCE [LARGE SCALE GENOMIC DNA]</scope>
    <source>
        <strain evidence="2">F23</strain>
    </source>
</reference>
<evidence type="ECO:0000313" key="2">
    <source>
        <dbReference type="Proteomes" id="UP000287330"/>
    </source>
</evidence>
<dbReference type="AlphaFoldDB" id="A0A432XE07"/>
<evidence type="ECO:0000313" key="1">
    <source>
        <dbReference type="EMBL" id="RUO46787.1"/>
    </source>
</evidence>
<name>A0A432XE07_9GAMM</name>
<proteinExistence type="predicted"/>
<gene>
    <name evidence="1" type="ORF">CWE25_13435</name>
</gene>
<dbReference type="EMBL" id="PIPV01000032">
    <property type="protein sequence ID" value="RUO46787.1"/>
    <property type="molecule type" value="Genomic_DNA"/>
</dbReference>
<dbReference type="OrthoDB" id="9134950at2"/>
<dbReference type="Proteomes" id="UP000287330">
    <property type="component" value="Unassembled WGS sequence"/>
</dbReference>
<organism evidence="1 2">
    <name type="scientific">Idiomarina fontislapidosi</name>
    <dbReference type="NCBI Taxonomy" id="263723"/>
    <lineage>
        <taxon>Bacteria</taxon>
        <taxon>Pseudomonadati</taxon>
        <taxon>Pseudomonadota</taxon>
        <taxon>Gammaproteobacteria</taxon>
        <taxon>Alteromonadales</taxon>
        <taxon>Idiomarinaceae</taxon>
        <taxon>Idiomarina</taxon>
    </lineage>
</organism>
<sequence length="77" mass="8764">MSQRHYIHGDQQSGDPSKFYCSACDAFLEESHFFSREDKCCDHWGKYDAAVKVLGNSAKAHRDFGRPMNASNVFSRS</sequence>
<protein>
    <submittedName>
        <fullName evidence="1">Uncharacterized protein</fullName>
    </submittedName>
</protein>